<evidence type="ECO:0008006" key="2">
    <source>
        <dbReference type="Google" id="ProtNLM"/>
    </source>
</evidence>
<name>X0UU60_9ZZZZ</name>
<reference evidence="1" key="1">
    <citation type="journal article" date="2014" name="Front. Microbiol.">
        <title>High frequency of phylogenetically diverse reductive dehalogenase-homologous genes in deep subseafloor sedimentary metagenomes.</title>
        <authorList>
            <person name="Kawai M."/>
            <person name="Futagami T."/>
            <person name="Toyoda A."/>
            <person name="Takaki Y."/>
            <person name="Nishi S."/>
            <person name="Hori S."/>
            <person name="Arai W."/>
            <person name="Tsubouchi T."/>
            <person name="Morono Y."/>
            <person name="Uchiyama I."/>
            <person name="Ito T."/>
            <person name="Fujiyama A."/>
            <person name="Inagaki F."/>
            <person name="Takami H."/>
        </authorList>
    </citation>
    <scope>NUCLEOTIDE SEQUENCE</scope>
    <source>
        <strain evidence="1">Expedition CK06-06</strain>
    </source>
</reference>
<dbReference type="PANTHER" id="PTHR37947:SF1">
    <property type="entry name" value="BLL2462 PROTEIN"/>
    <property type="match status" value="1"/>
</dbReference>
<dbReference type="PANTHER" id="PTHR37947">
    <property type="entry name" value="BLL2462 PROTEIN"/>
    <property type="match status" value="1"/>
</dbReference>
<feature type="non-terminal residue" evidence="1">
    <location>
        <position position="269"/>
    </location>
</feature>
<dbReference type="Gene3D" id="3.40.50.880">
    <property type="match status" value="1"/>
</dbReference>
<organism evidence="1">
    <name type="scientific">marine sediment metagenome</name>
    <dbReference type="NCBI Taxonomy" id="412755"/>
    <lineage>
        <taxon>unclassified sequences</taxon>
        <taxon>metagenomes</taxon>
        <taxon>ecological metagenomes</taxon>
    </lineage>
</organism>
<dbReference type="AlphaFoldDB" id="X0UU60"/>
<comment type="caution">
    <text evidence="1">The sequence shown here is derived from an EMBL/GenBank/DDBJ whole genome shotgun (WGS) entry which is preliminary data.</text>
</comment>
<accession>X0UU60</accession>
<sequence>GTEEKLFKYHLVVIGDIEATRLAADEIELVKRYVSEEGGTIVFLAGTRFGPEEWTGTPLEEVLPVVMREGIERRTPEQEVIDAVTQPVRARLTERGARHPLLFVSDDKTEQTEAWEEFLLIYNSVGAEKAKPGALQLLETDEEEPEPLIVYSRYGSGVVVYMGTDELWRWRYRPGPVTHDRFWGALLQQTALARLLGESRRLALFIDKRELGVGDEQVVSARVLGEDYQPLQDDTVTVEVEAMDEEGGGSRKTEVVLNVVNKEGGLYEG</sequence>
<dbReference type="InterPro" id="IPR029062">
    <property type="entry name" value="Class_I_gatase-like"/>
</dbReference>
<proteinExistence type="predicted"/>
<protein>
    <recommendedName>
        <fullName evidence="2">Beta-galactosidase trimerisation domain-containing protein</fullName>
    </recommendedName>
</protein>
<feature type="non-terminal residue" evidence="1">
    <location>
        <position position="1"/>
    </location>
</feature>
<dbReference type="EMBL" id="BARS01023995">
    <property type="protein sequence ID" value="GAG02757.1"/>
    <property type="molecule type" value="Genomic_DNA"/>
</dbReference>
<gene>
    <name evidence="1" type="ORF">S01H1_38151</name>
</gene>
<dbReference type="SUPFAM" id="SSF52317">
    <property type="entry name" value="Class I glutamine amidotransferase-like"/>
    <property type="match status" value="1"/>
</dbReference>
<evidence type="ECO:0000313" key="1">
    <source>
        <dbReference type="EMBL" id="GAG02757.1"/>
    </source>
</evidence>